<comment type="caution">
    <text evidence="8">The sequence shown here is derived from an EMBL/GenBank/DDBJ whole genome shotgun (WGS) entry which is preliminary data.</text>
</comment>
<dbReference type="InterPro" id="IPR000847">
    <property type="entry name" value="LysR_HTH_N"/>
</dbReference>
<dbReference type="FunFam" id="1.10.10.10:FF:000001">
    <property type="entry name" value="LysR family transcriptional regulator"/>
    <property type="match status" value="1"/>
</dbReference>
<evidence type="ECO:0000256" key="1">
    <source>
        <dbReference type="ARBA" id="ARBA00009437"/>
    </source>
</evidence>
<dbReference type="InterPro" id="IPR005119">
    <property type="entry name" value="LysR_subst-bd"/>
</dbReference>
<gene>
    <name evidence="8" type="ORF">DLJ53_14755</name>
</gene>
<dbReference type="RefSeq" id="WP_111346543.1">
    <property type="nucleotide sequence ID" value="NZ_JAIWKD010000008.1"/>
</dbReference>
<organism evidence="8 9">
    <name type="scientific">Acuticoccus sediminis</name>
    <dbReference type="NCBI Taxonomy" id="2184697"/>
    <lineage>
        <taxon>Bacteria</taxon>
        <taxon>Pseudomonadati</taxon>
        <taxon>Pseudomonadota</taxon>
        <taxon>Alphaproteobacteria</taxon>
        <taxon>Hyphomicrobiales</taxon>
        <taxon>Amorphaceae</taxon>
        <taxon>Acuticoccus</taxon>
    </lineage>
</organism>
<evidence type="ECO:0000256" key="2">
    <source>
        <dbReference type="ARBA" id="ARBA00023015"/>
    </source>
</evidence>
<dbReference type="PROSITE" id="PS50931">
    <property type="entry name" value="HTH_LYSR"/>
    <property type="match status" value="1"/>
</dbReference>
<sequence>MEIKQLRYFKRVADAGSVSRAAAALSVAQPAVSRQIANLEEALGTPLFFRNGRGVKLTEAGKQLYAHTSEILEAVRHAEQNVRDTVGVAKGTLLIGSTPTVIRYLAPPLLRRVARTHPELDLEFTEGFSGYVNEWLSNGLLDVAILHDATRTQHFLTEPLLREELVFVSAAASSDRELGPITLGEIATCRLVLPRRSHGLRLLVERTAAQAHTALSVAAEVDSVEAIKAMVRKDNVATILPRGAVSPDDHLLVRSLRDPSLSRTLILATSSQRPVSQTTRAVIHELKSVVRELVDEELWPGAERYSERPPIYTPKGAVAAGVDRPLAEPPQRLV</sequence>
<proteinExistence type="inferred from homology"/>
<dbReference type="AlphaFoldDB" id="A0A8B2NSU5"/>
<dbReference type="Pfam" id="PF00126">
    <property type="entry name" value="HTH_1"/>
    <property type="match status" value="1"/>
</dbReference>
<reference evidence="8 9" key="1">
    <citation type="submission" date="2018-05" db="EMBL/GenBank/DDBJ databases">
        <title>Acuticoccus sediminis sp. nov., isolated from deep-sea sediment of Indian Ocean.</title>
        <authorList>
            <person name="Liu X."/>
            <person name="Lai Q."/>
            <person name="Du Y."/>
            <person name="Sun F."/>
            <person name="Zhang X."/>
            <person name="Wang S."/>
            <person name="Shao Z."/>
        </authorList>
    </citation>
    <scope>NUCLEOTIDE SEQUENCE [LARGE SCALE GENOMIC DNA]</scope>
    <source>
        <strain evidence="8 9">PTG4-2</strain>
    </source>
</reference>
<comment type="similarity">
    <text evidence="1">Belongs to the LysR transcriptional regulatory family.</text>
</comment>
<feature type="region of interest" description="Disordered" evidence="6">
    <location>
        <begin position="314"/>
        <end position="334"/>
    </location>
</feature>
<evidence type="ECO:0000313" key="8">
    <source>
        <dbReference type="EMBL" id="RAI00524.1"/>
    </source>
</evidence>
<evidence type="ECO:0000256" key="6">
    <source>
        <dbReference type="SAM" id="MobiDB-lite"/>
    </source>
</evidence>
<dbReference type="PRINTS" id="PR00039">
    <property type="entry name" value="HTHLYSR"/>
</dbReference>
<dbReference type="GO" id="GO:0003677">
    <property type="term" value="F:DNA binding"/>
    <property type="evidence" value="ECO:0007669"/>
    <property type="project" value="UniProtKB-KW"/>
</dbReference>
<dbReference type="GO" id="GO:2000142">
    <property type="term" value="P:regulation of DNA-templated transcription initiation"/>
    <property type="evidence" value="ECO:0007669"/>
    <property type="project" value="TreeGrafter"/>
</dbReference>
<dbReference type="EMBL" id="QHHQ01000003">
    <property type="protein sequence ID" value="RAI00524.1"/>
    <property type="molecule type" value="Genomic_DNA"/>
</dbReference>
<accession>A0A8B2NSU5</accession>
<dbReference type="Gene3D" id="3.40.190.290">
    <property type="match status" value="1"/>
</dbReference>
<evidence type="ECO:0000256" key="4">
    <source>
        <dbReference type="ARBA" id="ARBA00023159"/>
    </source>
</evidence>
<keyword evidence="5" id="KW-0804">Transcription</keyword>
<dbReference type="Proteomes" id="UP000249590">
    <property type="component" value="Unassembled WGS sequence"/>
</dbReference>
<keyword evidence="4" id="KW-0010">Activator</keyword>
<keyword evidence="9" id="KW-1185">Reference proteome</keyword>
<evidence type="ECO:0000259" key="7">
    <source>
        <dbReference type="PROSITE" id="PS50931"/>
    </source>
</evidence>
<dbReference type="GO" id="GO:0003700">
    <property type="term" value="F:DNA-binding transcription factor activity"/>
    <property type="evidence" value="ECO:0007669"/>
    <property type="project" value="InterPro"/>
</dbReference>
<keyword evidence="3" id="KW-0238">DNA-binding</keyword>
<dbReference type="Pfam" id="PF03466">
    <property type="entry name" value="LysR_substrate"/>
    <property type="match status" value="1"/>
</dbReference>
<evidence type="ECO:0000256" key="5">
    <source>
        <dbReference type="ARBA" id="ARBA00023163"/>
    </source>
</evidence>
<feature type="domain" description="HTH lysR-type" evidence="7">
    <location>
        <begin position="1"/>
        <end position="58"/>
    </location>
</feature>
<dbReference type="SUPFAM" id="SSF46785">
    <property type="entry name" value="Winged helix' DNA-binding domain"/>
    <property type="match status" value="1"/>
</dbReference>
<dbReference type="Gene3D" id="1.10.10.10">
    <property type="entry name" value="Winged helix-like DNA-binding domain superfamily/Winged helix DNA-binding domain"/>
    <property type="match status" value="1"/>
</dbReference>
<dbReference type="PANTHER" id="PTHR30293">
    <property type="entry name" value="TRANSCRIPTIONAL REGULATORY PROTEIN NAC-RELATED"/>
    <property type="match status" value="1"/>
</dbReference>
<dbReference type="InterPro" id="IPR036390">
    <property type="entry name" value="WH_DNA-bd_sf"/>
</dbReference>
<protein>
    <submittedName>
        <fullName evidence="8">LysR family transcriptional regulator</fullName>
    </submittedName>
</protein>
<dbReference type="SUPFAM" id="SSF53850">
    <property type="entry name" value="Periplasmic binding protein-like II"/>
    <property type="match status" value="1"/>
</dbReference>
<dbReference type="OrthoDB" id="8479357at2"/>
<evidence type="ECO:0000313" key="9">
    <source>
        <dbReference type="Proteomes" id="UP000249590"/>
    </source>
</evidence>
<keyword evidence="2" id="KW-0805">Transcription regulation</keyword>
<evidence type="ECO:0000256" key="3">
    <source>
        <dbReference type="ARBA" id="ARBA00023125"/>
    </source>
</evidence>
<dbReference type="InterPro" id="IPR036388">
    <property type="entry name" value="WH-like_DNA-bd_sf"/>
</dbReference>
<name>A0A8B2NSU5_9HYPH</name>
<dbReference type="PANTHER" id="PTHR30293:SF0">
    <property type="entry name" value="NITROGEN ASSIMILATION REGULATORY PROTEIN NAC"/>
    <property type="match status" value="1"/>
</dbReference>